<dbReference type="AlphaFoldDB" id="M7ZVC2"/>
<dbReference type="OMA" id="NHITVAR"/>
<proteinExistence type="predicted"/>
<dbReference type="GO" id="GO:0006405">
    <property type="term" value="P:RNA export from nucleus"/>
    <property type="evidence" value="ECO:0007669"/>
    <property type="project" value="InterPro"/>
</dbReference>
<gene>
    <name evidence="1" type="ORF">TRIUR3_32794</name>
</gene>
<dbReference type="PANTHER" id="PTHR34418:SF3">
    <property type="entry name" value="NUCLEAR PORE COMPLEX PROTEIN NUP214"/>
    <property type="match status" value="1"/>
</dbReference>
<protein>
    <submittedName>
        <fullName evidence="1">Uncharacterized protein</fullName>
    </submittedName>
</protein>
<reference evidence="1" key="1">
    <citation type="journal article" date="2013" name="Nature">
        <title>Draft genome of the wheat A-genome progenitor Triticum urartu.</title>
        <authorList>
            <person name="Ling H.Q."/>
            <person name="Zhao S."/>
            <person name="Liu D."/>
            <person name="Wang J."/>
            <person name="Sun H."/>
            <person name="Zhang C."/>
            <person name="Fan H."/>
            <person name="Li D."/>
            <person name="Dong L."/>
            <person name="Tao Y."/>
            <person name="Gao C."/>
            <person name="Wu H."/>
            <person name="Li Y."/>
            <person name="Cui Y."/>
            <person name="Guo X."/>
            <person name="Zheng S."/>
            <person name="Wang B."/>
            <person name="Yu K."/>
            <person name="Liang Q."/>
            <person name="Yang W."/>
            <person name="Lou X."/>
            <person name="Chen J."/>
            <person name="Feng M."/>
            <person name="Jian J."/>
            <person name="Zhang X."/>
            <person name="Luo G."/>
            <person name="Jiang Y."/>
            <person name="Liu J."/>
            <person name="Wang Z."/>
            <person name="Sha Y."/>
            <person name="Zhang B."/>
            <person name="Wu H."/>
            <person name="Tang D."/>
            <person name="Shen Q."/>
            <person name="Xue P."/>
            <person name="Zou S."/>
            <person name="Wang X."/>
            <person name="Liu X."/>
            <person name="Wang F."/>
            <person name="Yang Y."/>
            <person name="An X."/>
            <person name="Dong Z."/>
            <person name="Zhang K."/>
            <person name="Zhang X."/>
            <person name="Luo M.C."/>
            <person name="Dvorak J."/>
            <person name="Tong Y."/>
            <person name="Wang J."/>
            <person name="Yang H."/>
            <person name="Li Z."/>
            <person name="Wang D."/>
            <person name="Zhang A."/>
            <person name="Wang J."/>
        </authorList>
    </citation>
    <scope>NUCLEOTIDE SEQUENCE</scope>
</reference>
<dbReference type="STRING" id="4572.M7ZVC2"/>
<name>M7ZVC2_TRIUA</name>
<dbReference type="GO" id="GO:0017056">
    <property type="term" value="F:structural constituent of nuclear pore"/>
    <property type="evidence" value="ECO:0007669"/>
    <property type="project" value="InterPro"/>
</dbReference>
<accession>M7ZVC2</accession>
<dbReference type="EMBL" id="KD067087">
    <property type="protein sequence ID" value="EMS63586.1"/>
    <property type="molecule type" value="Genomic_DNA"/>
</dbReference>
<organism evidence="1">
    <name type="scientific">Triticum urartu</name>
    <name type="common">Red wild einkorn</name>
    <name type="synonym">Crithodium urartu</name>
    <dbReference type="NCBI Taxonomy" id="4572"/>
    <lineage>
        <taxon>Eukaryota</taxon>
        <taxon>Viridiplantae</taxon>
        <taxon>Streptophyta</taxon>
        <taxon>Embryophyta</taxon>
        <taxon>Tracheophyta</taxon>
        <taxon>Spermatophyta</taxon>
        <taxon>Magnoliopsida</taxon>
        <taxon>Liliopsida</taxon>
        <taxon>Poales</taxon>
        <taxon>Poaceae</taxon>
        <taxon>BOP clade</taxon>
        <taxon>Pooideae</taxon>
        <taxon>Triticodae</taxon>
        <taxon>Triticeae</taxon>
        <taxon>Triticinae</taxon>
        <taxon>Triticum</taxon>
    </lineage>
</organism>
<sequence>MVSFSVVIEVTHQCLGYTEVCHLSEIYAVDCCKDTNHITVARENSLKILSSGLKERCCMALLFQLCPGSDLEGTDIKEMLLLCTRRRIEKAQIYSMHASDGSVPSPLIVCSPHDMPNTFFDGIWMVLHLGLAMNKAQACADKSPMSADGALAGSSLFKIIVESHLKVAVDSAFEDNDDAEYFRVSVSKHPPLGGSFIYTNEVLLGAQCDEQLALYALIARVAADTTIPLSNCFLSDLHG</sequence>
<dbReference type="InterPro" id="IPR044694">
    <property type="entry name" value="NUP214"/>
</dbReference>
<dbReference type="PANTHER" id="PTHR34418">
    <property type="entry name" value="NUCLEAR PORE COMPLEX PROTEIN NUP214 ISOFORM X1"/>
    <property type="match status" value="1"/>
</dbReference>
<evidence type="ECO:0000313" key="1">
    <source>
        <dbReference type="EMBL" id="EMS63586.1"/>
    </source>
</evidence>